<dbReference type="GO" id="GO:0051301">
    <property type="term" value="P:cell division"/>
    <property type="evidence" value="ECO:0007669"/>
    <property type="project" value="UniProtKB-KW"/>
</dbReference>
<proteinExistence type="inferred from homology"/>
<comment type="subcellular location">
    <subcellularLocation>
        <location evidence="1">Cytoplasm</location>
    </subcellularLocation>
</comment>
<dbReference type="Gene3D" id="6.10.250.660">
    <property type="match status" value="1"/>
</dbReference>
<evidence type="ECO:0000256" key="2">
    <source>
        <dbReference type="ARBA" id="ARBA00009008"/>
    </source>
</evidence>
<organism evidence="9 10">
    <name type="scientific">Aerophobetes bacterium</name>
    <dbReference type="NCBI Taxonomy" id="2030807"/>
    <lineage>
        <taxon>Bacteria</taxon>
        <taxon>Candidatus Aerophobota</taxon>
    </lineage>
</organism>
<gene>
    <name evidence="9" type="ORF">E3J33_01900</name>
</gene>
<evidence type="ECO:0000256" key="5">
    <source>
        <dbReference type="ARBA" id="ARBA00023054"/>
    </source>
</evidence>
<dbReference type="Pfam" id="PF05103">
    <property type="entry name" value="DivIVA"/>
    <property type="match status" value="1"/>
</dbReference>
<comment type="similarity">
    <text evidence="2">Belongs to the DivIVA family.</text>
</comment>
<name>A0A523YPJ3_UNCAE</name>
<evidence type="ECO:0000256" key="7">
    <source>
        <dbReference type="SAM" id="Coils"/>
    </source>
</evidence>
<feature type="region of interest" description="Disordered" evidence="8">
    <location>
        <begin position="148"/>
        <end position="192"/>
    </location>
</feature>
<evidence type="ECO:0000256" key="8">
    <source>
        <dbReference type="SAM" id="MobiDB-lite"/>
    </source>
</evidence>
<feature type="compositionally biased region" description="Pro residues" evidence="8">
    <location>
        <begin position="161"/>
        <end position="171"/>
    </location>
</feature>
<dbReference type="PANTHER" id="PTHR35794">
    <property type="entry name" value="CELL DIVISION PROTEIN DIVIVA"/>
    <property type="match status" value="1"/>
</dbReference>
<evidence type="ECO:0000313" key="10">
    <source>
        <dbReference type="Proteomes" id="UP000316925"/>
    </source>
</evidence>
<feature type="compositionally biased region" description="Basic and acidic residues" evidence="8">
    <location>
        <begin position="183"/>
        <end position="192"/>
    </location>
</feature>
<sequence>MAIDPSEIEKKKFELSFRGYNQREVDGFLGKIKKDYEQLLKTNKVLSEELDQAKKELEKYNSREERLEEALISAQRSAGLITESSQERAKLIIEEAESKAKRMAEKSEEKIGKLNEEIAKLEGQKKLFLTKLRSLIAAHSELLDFYEEPAAEKKTKEDTPPHLPQENPPPFSLRETSPQGILFEKELTNEDK</sequence>
<dbReference type="InterPro" id="IPR007793">
    <property type="entry name" value="DivIVA_fam"/>
</dbReference>
<dbReference type="NCBIfam" id="TIGR03544">
    <property type="entry name" value="DivI1A_domain"/>
    <property type="match status" value="1"/>
</dbReference>
<feature type="compositionally biased region" description="Basic and acidic residues" evidence="8">
    <location>
        <begin position="150"/>
        <end position="160"/>
    </location>
</feature>
<evidence type="ECO:0000256" key="1">
    <source>
        <dbReference type="ARBA" id="ARBA00004496"/>
    </source>
</evidence>
<keyword evidence="6" id="KW-0131">Cell cycle</keyword>
<keyword evidence="4" id="KW-0132">Cell division</keyword>
<feature type="coiled-coil region" evidence="7">
    <location>
        <begin position="29"/>
        <end position="131"/>
    </location>
</feature>
<reference evidence="9 10" key="1">
    <citation type="submission" date="2019-03" db="EMBL/GenBank/DDBJ databases">
        <title>Metabolic potential of uncultured bacteria and archaea associated with petroleum seepage in deep-sea sediments.</title>
        <authorList>
            <person name="Dong X."/>
            <person name="Hubert C."/>
        </authorList>
    </citation>
    <scope>NUCLEOTIDE SEQUENCE [LARGE SCALE GENOMIC DNA]</scope>
    <source>
        <strain evidence="9">E29_bin28</strain>
    </source>
</reference>
<evidence type="ECO:0000256" key="4">
    <source>
        <dbReference type="ARBA" id="ARBA00022618"/>
    </source>
</evidence>
<dbReference type="InterPro" id="IPR019933">
    <property type="entry name" value="DivIVA_domain"/>
</dbReference>
<keyword evidence="5 7" id="KW-0175">Coiled coil</keyword>
<evidence type="ECO:0000313" key="9">
    <source>
        <dbReference type="EMBL" id="TET93404.1"/>
    </source>
</evidence>
<dbReference type="AlphaFoldDB" id="A0A523YPJ3"/>
<keyword evidence="3" id="KW-0963">Cytoplasm</keyword>
<dbReference type="GO" id="GO:0005737">
    <property type="term" value="C:cytoplasm"/>
    <property type="evidence" value="ECO:0007669"/>
    <property type="project" value="UniProtKB-SubCell"/>
</dbReference>
<comment type="caution">
    <text evidence="9">The sequence shown here is derived from an EMBL/GenBank/DDBJ whole genome shotgun (WGS) entry which is preliminary data.</text>
</comment>
<dbReference type="PANTHER" id="PTHR35794:SF2">
    <property type="entry name" value="CELL DIVISION PROTEIN DIVIVA"/>
    <property type="match status" value="1"/>
</dbReference>
<dbReference type="Proteomes" id="UP000316925">
    <property type="component" value="Unassembled WGS sequence"/>
</dbReference>
<evidence type="ECO:0000256" key="3">
    <source>
        <dbReference type="ARBA" id="ARBA00022490"/>
    </source>
</evidence>
<dbReference type="EMBL" id="SOIJ01000110">
    <property type="protein sequence ID" value="TET93404.1"/>
    <property type="molecule type" value="Genomic_DNA"/>
</dbReference>
<protein>
    <submittedName>
        <fullName evidence="9">DivIVA domain-containing protein</fullName>
    </submittedName>
</protein>
<evidence type="ECO:0000256" key="6">
    <source>
        <dbReference type="ARBA" id="ARBA00023306"/>
    </source>
</evidence>
<accession>A0A523YPJ3</accession>